<evidence type="ECO:0000313" key="1">
    <source>
        <dbReference type="EMBL" id="CEG35725.1"/>
    </source>
</evidence>
<dbReference type="Proteomes" id="UP000054928">
    <property type="component" value="Unassembled WGS sequence"/>
</dbReference>
<sequence>MILPRLHHLNGVRPGVKGWESGISLKVNHCALEMTDRQCAASSSGDNSLVFEALLLT</sequence>
<dbReference type="EMBL" id="CCYD01000109">
    <property type="protein sequence ID" value="CEG35725.1"/>
    <property type="molecule type" value="Genomic_DNA"/>
</dbReference>
<dbReference type="RefSeq" id="XP_024572094.1">
    <property type="nucleotide sequence ID" value="XM_024727370.1"/>
</dbReference>
<dbReference type="GeneID" id="36395116"/>
<reference evidence="2" key="1">
    <citation type="submission" date="2014-09" db="EMBL/GenBank/DDBJ databases">
        <authorList>
            <person name="Sharma Rahul"/>
            <person name="Thines Marco"/>
        </authorList>
    </citation>
    <scope>NUCLEOTIDE SEQUENCE [LARGE SCALE GENOMIC DNA]</scope>
</reference>
<name>A0A0P1A5A3_PLAHL</name>
<dbReference type="AlphaFoldDB" id="A0A0P1A5A3"/>
<organism evidence="1 2">
    <name type="scientific">Plasmopara halstedii</name>
    <name type="common">Downy mildew of sunflower</name>
    <dbReference type="NCBI Taxonomy" id="4781"/>
    <lineage>
        <taxon>Eukaryota</taxon>
        <taxon>Sar</taxon>
        <taxon>Stramenopiles</taxon>
        <taxon>Oomycota</taxon>
        <taxon>Peronosporomycetes</taxon>
        <taxon>Peronosporales</taxon>
        <taxon>Peronosporaceae</taxon>
        <taxon>Plasmopara</taxon>
    </lineage>
</organism>
<accession>A0A0P1A5A3</accession>
<evidence type="ECO:0000313" key="2">
    <source>
        <dbReference type="Proteomes" id="UP000054928"/>
    </source>
</evidence>
<proteinExistence type="predicted"/>
<protein>
    <submittedName>
        <fullName evidence="1">Uncharacterized protein</fullName>
    </submittedName>
</protein>
<keyword evidence="2" id="KW-1185">Reference proteome</keyword>